<feature type="transmembrane region" description="Helical" evidence="11">
    <location>
        <begin position="399"/>
        <end position="424"/>
    </location>
</feature>
<evidence type="ECO:0000256" key="4">
    <source>
        <dbReference type="ARBA" id="ARBA00022692"/>
    </source>
</evidence>
<dbReference type="NCBIfam" id="NF038006">
    <property type="entry name" value="NhaD_1"/>
    <property type="match status" value="1"/>
</dbReference>
<feature type="transmembrane region" description="Helical" evidence="11">
    <location>
        <begin position="436"/>
        <end position="454"/>
    </location>
</feature>
<dbReference type="AlphaFoldDB" id="W7YB13"/>
<keyword evidence="9" id="KW-0739">Sodium transport</keyword>
<dbReference type="Proteomes" id="UP000019402">
    <property type="component" value="Unassembled WGS sequence"/>
</dbReference>
<evidence type="ECO:0000256" key="10">
    <source>
        <dbReference type="ARBA" id="ARBA00025753"/>
    </source>
</evidence>
<reference evidence="13 14" key="1">
    <citation type="journal article" date="2014" name="Genome Announc.">
        <title>Draft Genome Sequence of Cytophaga fermentans JCM 21142T, a Facultative Anaerobe Isolated from Marine Mud.</title>
        <authorList>
            <person name="Starns D."/>
            <person name="Oshima K."/>
            <person name="Suda W."/>
            <person name="Iino T."/>
            <person name="Yuki M."/>
            <person name="Inoue J."/>
            <person name="Kitamura K."/>
            <person name="Iida T."/>
            <person name="Darby A."/>
            <person name="Hattori M."/>
            <person name="Ohkuma M."/>
        </authorList>
    </citation>
    <scope>NUCLEOTIDE SEQUENCE [LARGE SCALE GENOMIC DNA]</scope>
    <source>
        <strain evidence="13 14">JCM 21142</strain>
    </source>
</reference>
<dbReference type="InterPro" id="IPR045016">
    <property type="entry name" value="NhaD-like"/>
</dbReference>
<comment type="caution">
    <text evidence="13">The sequence shown here is derived from an EMBL/GenBank/DDBJ whole genome shotgun (WGS) entry which is preliminary data.</text>
</comment>
<dbReference type="GO" id="GO:0006814">
    <property type="term" value="P:sodium ion transport"/>
    <property type="evidence" value="ECO:0007669"/>
    <property type="project" value="UniProtKB-KW"/>
</dbReference>
<evidence type="ECO:0000256" key="9">
    <source>
        <dbReference type="ARBA" id="ARBA00023201"/>
    </source>
</evidence>
<evidence type="ECO:0000256" key="11">
    <source>
        <dbReference type="SAM" id="Phobius"/>
    </source>
</evidence>
<keyword evidence="5 11" id="KW-1133">Transmembrane helix</keyword>
<evidence type="ECO:0000256" key="2">
    <source>
        <dbReference type="ARBA" id="ARBA00022448"/>
    </source>
</evidence>
<feature type="transmembrane region" description="Helical" evidence="11">
    <location>
        <begin position="248"/>
        <end position="267"/>
    </location>
</feature>
<feature type="domain" description="Citrate transporter-like" evidence="12">
    <location>
        <begin position="15"/>
        <end position="373"/>
    </location>
</feature>
<organism evidence="13 14">
    <name type="scientific">Saccharicrinis fermentans DSM 9555 = JCM 21142</name>
    <dbReference type="NCBI Taxonomy" id="869213"/>
    <lineage>
        <taxon>Bacteria</taxon>
        <taxon>Pseudomonadati</taxon>
        <taxon>Bacteroidota</taxon>
        <taxon>Bacteroidia</taxon>
        <taxon>Marinilabiliales</taxon>
        <taxon>Marinilabiliaceae</taxon>
        <taxon>Saccharicrinis</taxon>
    </lineage>
</organism>
<dbReference type="PANTHER" id="PTHR43269:SF2">
    <property type="entry name" value="SODIUM_PROTON ANTIPORTER 1-RELATED"/>
    <property type="match status" value="1"/>
</dbReference>
<keyword evidence="2" id="KW-0813">Transport</keyword>
<keyword evidence="7" id="KW-0406">Ion transport</keyword>
<sequence>MFLLMLAVFIIGYGFIVFEHINHINKAAIALLIGSLTWAIYAIGGSGILELGFSSAWQNFSAAAHGSANIKEFITHHELYHHLSEISSILFFLMGAMTIVELVDKYQGFRIITSKINSSSAVKLLWIISLLTFFMSAVLDNLTTTIVILTVLRKLLSQKDNRWIFASMVVVSANAGGAWSPIGDVTTIMLWIGSQVTAGHIVTSVILPSLVNVIISTFLFSLLIKGQTIRPVLSENETREFTTHQERVFMLVVGTLALISVPIFKTITHLPPYLGMLLGLAVLWIMTDRYLKNRSAEDKRTLTVTAVIRSIDIPTILFFLGILSAVSALQSAGHLDLMAQVMDEKVKNIYVINMLIGIVSSIVDNVPLVAASMGMYNISGAEAVGYLANFAQDGNFWSFLAYCAGTGGSILIIGSAAGVAAMGLEKIDFMWYMKKVSVIALAGYLGGALTFYLQTLL</sequence>
<evidence type="ECO:0000256" key="8">
    <source>
        <dbReference type="ARBA" id="ARBA00023136"/>
    </source>
</evidence>
<protein>
    <submittedName>
        <fullName evidence="13">Na(+)/H(+) antiporter</fullName>
    </submittedName>
</protein>
<keyword evidence="8 11" id="KW-0472">Membrane</keyword>
<dbReference type="RefSeq" id="WP_027471410.1">
    <property type="nucleotide sequence ID" value="NZ_KI912107.1"/>
</dbReference>
<dbReference type="PANTHER" id="PTHR43269">
    <property type="entry name" value="SODIUM/PROTON ANTIPORTER 1-RELATED"/>
    <property type="match status" value="1"/>
</dbReference>
<keyword evidence="14" id="KW-1185">Reference proteome</keyword>
<feature type="transmembrane region" description="Helical" evidence="11">
    <location>
        <begin position="273"/>
        <end position="291"/>
    </location>
</feature>
<comment type="similarity">
    <text evidence="10">Belongs to the NhaD Na(+)/H(+) (TC 2.A.62) antiporter family.</text>
</comment>
<comment type="subcellular location">
    <subcellularLocation>
        <location evidence="1">Membrane</location>
        <topology evidence="1">Multi-pass membrane protein</topology>
    </subcellularLocation>
</comment>
<dbReference type="OrthoDB" id="9772058at2"/>
<name>W7YB13_9BACT</name>
<evidence type="ECO:0000256" key="6">
    <source>
        <dbReference type="ARBA" id="ARBA00023053"/>
    </source>
</evidence>
<evidence type="ECO:0000256" key="1">
    <source>
        <dbReference type="ARBA" id="ARBA00004141"/>
    </source>
</evidence>
<proteinExistence type="inferred from homology"/>
<gene>
    <name evidence="13" type="ORF">JCM21142_104317</name>
</gene>
<evidence type="ECO:0000256" key="7">
    <source>
        <dbReference type="ARBA" id="ARBA00023065"/>
    </source>
</evidence>
<evidence type="ECO:0000259" key="12">
    <source>
        <dbReference type="Pfam" id="PF03600"/>
    </source>
</evidence>
<evidence type="ECO:0000256" key="5">
    <source>
        <dbReference type="ARBA" id="ARBA00022989"/>
    </source>
</evidence>
<dbReference type="InterPro" id="IPR004680">
    <property type="entry name" value="Cit_transptr-like_dom"/>
</dbReference>
<dbReference type="GO" id="GO:0015297">
    <property type="term" value="F:antiporter activity"/>
    <property type="evidence" value="ECO:0007669"/>
    <property type="project" value="UniProtKB-KW"/>
</dbReference>
<keyword evidence="4 11" id="KW-0812">Transmembrane</keyword>
<feature type="transmembrane region" description="Helical" evidence="11">
    <location>
        <begin position="24"/>
        <end position="44"/>
    </location>
</feature>
<dbReference type="eggNOG" id="COG1055">
    <property type="taxonomic scope" value="Bacteria"/>
</dbReference>
<dbReference type="GO" id="GO:0016020">
    <property type="term" value="C:membrane"/>
    <property type="evidence" value="ECO:0007669"/>
    <property type="project" value="UniProtKB-SubCell"/>
</dbReference>
<keyword evidence="3" id="KW-0050">Antiport</keyword>
<dbReference type="STRING" id="869213.GCA_000517085_01633"/>
<feature type="transmembrane region" description="Helical" evidence="11">
    <location>
        <begin position="124"/>
        <end position="151"/>
    </location>
</feature>
<feature type="transmembrane region" description="Helical" evidence="11">
    <location>
        <begin position="202"/>
        <end position="224"/>
    </location>
</feature>
<dbReference type="Pfam" id="PF03600">
    <property type="entry name" value="CitMHS"/>
    <property type="match status" value="1"/>
</dbReference>
<dbReference type="EMBL" id="BAMD01000098">
    <property type="protein sequence ID" value="GAF05577.1"/>
    <property type="molecule type" value="Genomic_DNA"/>
</dbReference>
<accession>W7YB13</accession>
<feature type="transmembrane region" description="Helical" evidence="11">
    <location>
        <begin position="79"/>
        <end position="100"/>
    </location>
</feature>
<evidence type="ECO:0000313" key="14">
    <source>
        <dbReference type="Proteomes" id="UP000019402"/>
    </source>
</evidence>
<evidence type="ECO:0000256" key="3">
    <source>
        <dbReference type="ARBA" id="ARBA00022449"/>
    </source>
</evidence>
<evidence type="ECO:0000313" key="13">
    <source>
        <dbReference type="EMBL" id="GAF05577.1"/>
    </source>
</evidence>
<feature type="transmembrane region" description="Helical" evidence="11">
    <location>
        <begin position="311"/>
        <end position="332"/>
    </location>
</feature>
<keyword evidence="6" id="KW-0915">Sodium</keyword>